<comment type="caution">
    <text evidence="2">The sequence shown here is derived from an EMBL/GenBank/DDBJ whole genome shotgun (WGS) entry which is preliminary data.</text>
</comment>
<dbReference type="InterPro" id="IPR012312">
    <property type="entry name" value="Hemerythrin-like"/>
</dbReference>
<evidence type="ECO:0000313" key="2">
    <source>
        <dbReference type="EMBL" id="NBG94128.1"/>
    </source>
</evidence>
<dbReference type="PANTHER" id="PTHR35585">
    <property type="entry name" value="HHE DOMAIN PROTEIN (AFU_ORTHOLOGUE AFUA_4G00730)"/>
    <property type="match status" value="1"/>
</dbReference>
<dbReference type="AlphaFoldDB" id="A0A845Q5E8"/>
<dbReference type="Gene3D" id="1.20.120.520">
    <property type="entry name" value="nmb1532 protein domain like"/>
    <property type="match status" value="1"/>
</dbReference>
<dbReference type="EMBL" id="WXYQ01000001">
    <property type="protein sequence ID" value="NBG94128.1"/>
    <property type="molecule type" value="Genomic_DNA"/>
</dbReference>
<dbReference type="Pfam" id="PF01814">
    <property type="entry name" value="Hemerythrin"/>
    <property type="match status" value="1"/>
</dbReference>
<keyword evidence="3" id="KW-1185">Reference proteome</keyword>
<dbReference type="CDD" id="cd12108">
    <property type="entry name" value="Hr-like"/>
    <property type="match status" value="1"/>
</dbReference>
<dbReference type="Proteomes" id="UP000470384">
    <property type="component" value="Unassembled WGS sequence"/>
</dbReference>
<sequence length="149" mass="17253">MSDIFDEIIKDHEYHRALLQRVVETHGNSMERQNVFQELKLDITAHADAEEQTFYAALLSKPDVQDQARHSIAEHKEADDLIEKLAEMDFSSPGWIAAAEELQHKMVHHMDEEEEDVFKLARQVLSENEINQLGTKFRQRKQQELASAA</sequence>
<evidence type="ECO:0000313" key="3">
    <source>
        <dbReference type="Proteomes" id="UP000470384"/>
    </source>
</evidence>
<gene>
    <name evidence="2" type="ORF">GTQ45_00110</name>
</gene>
<proteinExistence type="predicted"/>
<name>A0A845Q5E8_9HYPH</name>
<dbReference type="OrthoDB" id="5523420at2"/>
<dbReference type="RefSeq" id="WP_160586287.1">
    <property type="nucleotide sequence ID" value="NZ_BMHN01000001.1"/>
</dbReference>
<dbReference type="GeneID" id="300656183"/>
<protein>
    <submittedName>
        <fullName evidence="2">Hemerythrin domain-containing protein</fullName>
    </submittedName>
</protein>
<accession>A0A845Q5E8</accession>
<evidence type="ECO:0000259" key="1">
    <source>
        <dbReference type="Pfam" id="PF01814"/>
    </source>
</evidence>
<reference evidence="2 3" key="1">
    <citation type="journal article" date="2016" name="Int. J. Syst. Evol. Microbiol.">
        <title>Pyruvatibacter mobilis gen. nov., sp. nov., a marine bacterium from the culture broth of Picochlorum sp. 122.</title>
        <authorList>
            <person name="Wang G."/>
            <person name="Tang M."/>
            <person name="Wu H."/>
            <person name="Dai S."/>
            <person name="Li T."/>
            <person name="Chen C."/>
            <person name="He H."/>
            <person name="Fan J."/>
            <person name="Xiang W."/>
            <person name="Li X."/>
        </authorList>
    </citation>
    <scope>NUCLEOTIDE SEQUENCE [LARGE SCALE GENOMIC DNA]</scope>
    <source>
        <strain evidence="2 3">GYP-11</strain>
    </source>
</reference>
<dbReference type="PANTHER" id="PTHR35585:SF1">
    <property type="entry name" value="HHE DOMAIN PROTEIN (AFU_ORTHOLOGUE AFUA_4G00730)"/>
    <property type="match status" value="1"/>
</dbReference>
<organism evidence="2 3">
    <name type="scientific">Pyruvatibacter mobilis</name>
    <dbReference type="NCBI Taxonomy" id="1712261"/>
    <lineage>
        <taxon>Bacteria</taxon>
        <taxon>Pseudomonadati</taxon>
        <taxon>Pseudomonadota</taxon>
        <taxon>Alphaproteobacteria</taxon>
        <taxon>Hyphomicrobiales</taxon>
        <taxon>Parvibaculaceae</taxon>
        <taxon>Pyruvatibacter</taxon>
    </lineage>
</organism>
<feature type="domain" description="Hemerythrin-like" evidence="1">
    <location>
        <begin position="4"/>
        <end position="121"/>
    </location>
</feature>